<name>A0ABY4MY06_9MICO</name>
<proteinExistence type="predicted"/>
<reference evidence="2" key="1">
    <citation type="submission" date="2022-05" db="EMBL/GenBank/DDBJ databases">
        <title>Complete genome sequence of toluene-degrading Gulosibacter sediminis strain ACHW.36C.</title>
        <authorList>
            <person name="Wai A.C."/>
            <person name="Lai G.K."/>
            <person name="Griffin S.D."/>
            <person name="Leung F.C."/>
        </authorList>
    </citation>
    <scope>NUCLEOTIDE SEQUENCE [LARGE SCALE GENOMIC DNA]</scope>
    <source>
        <strain evidence="2">ACHW.36C</strain>
    </source>
</reference>
<gene>
    <name evidence="2" type="ORF">M3M28_02275</name>
</gene>
<keyword evidence="1" id="KW-0472">Membrane</keyword>
<protein>
    <submittedName>
        <fullName evidence="2">Uncharacterized protein</fullName>
    </submittedName>
</protein>
<dbReference type="EMBL" id="CP097160">
    <property type="protein sequence ID" value="UQN15316.1"/>
    <property type="molecule type" value="Genomic_DNA"/>
</dbReference>
<feature type="transmembrane region" description="Helical" evidence="1">
    <location>
        <begin position="6"/>
        <end position="30"/>
    </location>
</feature>
<keyword evidence="1" id="KW-1133">Transmembrane helix</keyword>
<organism evidence="2">
    <name type="scientific">Gulosibacter sediminis</name>
    <dbReference type="NCBI Taxonomy" id="1729695"/>
    <lineage>
        <taxon>Bacteria</taxon>
        <taxon>Bacillati</taxon>
        <taxon>Actinomycetota</taxon>
        <taxon>Actinomycetes</taxon>
        <taxon>Micrococcales</taxon>
        <taxon>Microbacteriaceae</taxon>
        <taxon>Gulosibacter</taxon>
    </lineage>
</organism>
<accession>A0ABY4MY06</accession>
<evidence type="ECO:0000313" key="2">
    <source>
        <dbReference type="EMBL" id="UQN15316.1"/>
    </source>
</evidence>
<evidence type="ECO:0000256" key="1">
    <source>
        <dbReference type="SAM" id="Phobius"/>
    </source>
</evidence>
<keyword evidence="1" id="KW-0812">Transmembrane</keyword>
<sequence>MIAAEGTIVLVVIAVALPMIGYFSLFLLMATGRLSSLYVKLRARRAGAGAR</sequence>